<organism evidence="5">
    <name type="scientific">Escherichia coli</name>
    <dbReference type="NCBI Taxonomy" id="562"/>
    <lineage>
        <taxon>Bacteria</taxon>
        <taxon>Pseudomonadati</taxon>
        <taxon>Pseudomonadota</taxon>
        <taxon>Gammaproteobacteria</taxon>
        <taxon>Enterobacterales</taxon>
        <taxon>Enterobacteriaceae</taxon>
        <taxon>Escherichia</taxon>
    </lineage>
</organism>
<feature type="binding site" evidence="2">
    <location>
        <position position="180"/>
    </location>
    <ligand>
        <name>S-adenosyl-L-methionine</name>
        <dbReference type="ChEBI" id="CHEBI:59789"/>
    </ligand>
</feature>
<dbReference type="CDD" id="cd02440">
    <property type="entry name" value="AdoMet_MTases"/>
    <property type="match status" value="1"/>
</dbReference>
<evidence type="ECO:0000256" key="1">
    <source>
        <dbReference type="PIRSR" id="PIRSR018249-1"/>
    </source>
</evidence>
<dbReference type="AlphaFoldDB" id="A0A3L0VYL9"/>
<keyword evidence="1" id="KW-0862">Zinc</keyword>
<feature type="binding site" evidence="1">
    <location>
        <position position="5"/>
    </location>
    <ligand>
        <name>Zn(2+)</name>
        <dbReference type="ChEBI" id="CHEBI:29105"/>
    </ligand>
</feature>
<name>A0A3L0VYL9_ECOLX</name>
<comment type="caution">
    <text evidence="5">The sequence shown here is derived from an EMBL/GenBank/DDBJ whole genome shotgun (WGS) entry which is preliminary data.</text>
</comment>
<evidence type="ECO:0000256" key="2">
    <source>
        <dbReference type="PIRSR" id="PIRSR018249-2"/>
    </source>
</evidence>
<reference evidence="5" key="1">
    <citation type="submission" date="2018-10" db="EMBL/GenBank/DDBJ databases">
        <authorList>
            <consortium name="NARMS: The National Antimicrobial Resistance Monitoring System"/>
        </authorList>
    </citation>
    <scope>NUCLEOTIDE SEQUENCE [LARGE SCALE GENOMIC DNA]</scope>
    <source>
        <strain evidence="5">CVM N17EC0388</strain>
    </source>
</reference>
<feature type="binding site" evidence="1">
    <location>
        <position position="8"/>
    </location>
    <ligand>
        <name>Zn(2+)</name>
        <dbReference type="ChEBI" id="CHEBI:29105"/>
    </ligand>
</feature>
<dbReference type="EMBL" id="RNRV01000003">
    <property type="protein sequence ID" value="MHO03307.1"/>
    <property type="molecule type" value="Genomic_DNA"/>
</dbReference>
<dbReference type="GO" id="GO:0008168">
    <property type="term" value="F:methyltransferase activity"/>
    <property type="evidence" value="ECO:0007669"/>
    <property type="project" value="UniProtKB-KW"/>
</dbReference>
<dbReference type="GO" id="GO:0046872">
    <property type="term" value="F:metal ion binding"/>
    <property type="evidence" value="ECO:0007669"/>
    <property type="project" value="UniProtKB-KW"/>
</dbReference>
<keyword evidence="5" id="KW-0808">Transferase</keyword>
<dbReference type="InterPro" id="IPR016718">
    <property type="entry name" value="rRNA_m1G-MeTrfase_A_prd"/>
</dbReference>
<keyword evidence="1" id="KW-0479">Metal-binding</keyword>
<feature type="domain" description="Methyltransferase" evidence="3">
    <location>
        <begin position="88"/>
        <end position="153"/>
    </location>
</feature>
<dbReference type="Gene3D" id="3.40.50.150">
    <property type="entry name" value="Vaccinia Virus protein VP39"/>
    <property type="match status" value="1"/>
</dbReference>
<dbReference type="SUPFAM" id="SSF53335">
    <property type="entry name" value="S-adenosyl-L-methionine-dependent methyltransferases"/>
    <property type="match status" value="1"/>
</dbReference>
<dbReference type="GO" id="GO:0032259">
    <property type="term" value="P:methylation"/>
    <property type="evidence" value="ECO:0007669"/>
    <property type="project" value="UniProtKB-KW"/>
</dbReference>
<feature type="binding site" evidence="1">
    <location>
        <position position="23"/>
    </location>
    <ligand>
        <name>Zn(2+)</name>
        <dbReference type="ChEBI" id="CHEBI:29105"/>
    </ligand>
</feature>
<dbReference type="Pfam" id="PF21302">
    <property type="entry name" value="Zn_ribbon_RlmA"/>
    <property type="match status" value="1"/>
</dbReference>
<dbReference type="Pfam" id="PF13649">
    <property type="entry name" value="Methyltransf_25"/>
    <property type="match status" value="1"/>
</dbReference>
<proteinExistence type="predicted"/>
<keyword evidence="5" id="KW-0489">Methyltransferase</keyword>
<evidence type="ECO:0000259" key="4">
    <source>
        <dbReference type="Pfam" id="PF21302"/>
    </source>
</evidence>
<protein>
    <submittedName>
        <fullName evidence="5">SAM-dependent methyltransferase</fullName>
    </submittedName>
</protein>
<dbReference type="PIRSF" id="PIRSF018249">
    <property type="entry name" value="MyrA_prd"/>
    <property type="match status" value="1"/>
</dbReference>
<dbReference type="InterPro" id="IPR041698">
    <property type="entry name" value="Methyltransf_25"/>
</dbReference>
<evidence type="ECO:0000259" key="3">
    <source>
        <dbReference type="Pfam" id="PF13649"/>
    </source>
</evidence>
<sequence>MHLQCPVCRSPLHLHEASRGVYCDNKHHFDPAPEGYLDLIPGKKNPKDSDSRALMRAKRHFLEQGHQAPLVDAMAALLAPLGAHELIHLGCGEGYYCRALAERLPEWQFGGFDLAKNAIFAANKVQPEAQFIIADPARAPLQPGTAQVLLVNDLKVKTELLVSWLAPGGYLLYLQPGPRHQWQLRVSLNPVSMEHPLSWPALGGLNPVGQERCQFTMTMDQSLRSFILETSRLGWRACAEQRHAFTQQGPDELEQDLLLSLWQKPL</sequence>
<accession>A0A3L0VYL9</accession>
<dbReference type="InterPro" id="IPR048647">
    <property type="entry name" value="RlmA_N"/>
</dbReference>
<gene>
    <name evidence="5" type="ORF">D9F05_02750</name>
</gene>
<feature type="domain" description="23S rRNA (guanine(745)-N(1))-methyltransferase N-terminal" evidence="4">
    <location>
        <begin position="3"/>
        <end position="43"/>
    </location>
</feature>
<feature type="binding site" evidence="2">
    <location>
        <begin position="93"/>
        <end position="94"/>
    </location>
    <ligand>
        <name>S-adenosyl-L-methionine</name>
        <dbReference type="ChEBI" id="CHEBI:59789"/>
    </ligand>
</feature>
<dbReference type="InterPro" id="IPR029063">
    <property type="entry name" value="SAM-dependent_MTases_sf"/>
</dbReference>
<feature type="binding site" evidence="1">
    <location>
        <position position="27"/>
    </location>
    <ligand>
        <name>Zn(2+)</name>
        <dbReference type="ChEBI" id="CHEBI:29105"/>
    </ligand>
</feature>
<evidence type="ECO:0000313" key="5">
    <source>
        <dbReference type="EMBL" id="MHO03307.1"/>
    </source>
</evidence>
<keyword evidence="2" id="KW-0949">S-adenosyl-L-methionine</keyword>